<dbReference type="Gene3D" id="1.10.10.10">
    <property type="entry name" value="Winged helix-like DNA-binding domain superfamily/Winged helix DNA-binding domain"/>
    <property type="match status" value="1"/>
</dbReference>
<dbReference type="InterPro" id="IPR001789">
    <property type="entry name" value="Sig_transdc_resp-reg_receiver"/>
</dbReference>
<feature type="domain" description="Response regulatory" evidence="4">
    <location>
        <begin position="5"/>
        <end position="120"/>
    </location>
</feature>
<organism evidence="6 7">
    <name type="scientific">Desulfallas thermosapovorans DSM 6562</name>
    <dbReference type="NCBI Taxonomy" id="1121431"/>
    <lineage>
        <taxon>Bacteria</taxon>
        <taxon>Bacillati</taxon>
        <taxon>Bacillota</taxon>
        <taxon>Clostridia</taxon>
        <taxon>Eubacteriales</taxon>
        <taxon>Desulfallaceae</taxon>
        <taxon>Desulfallas</taxon>
    </lineage>
</organism>
<evidence type="ECO:0000259" key="4">
    <source>
        <dbReference type="PROSITE" id="PS50110"/>
    </source>
</evidence>
<comment type="caution">
    <text evidence="6">The sequence shown here is derived from an EMBL/GenBank/DDBJ whole genome shotgun (WGS) entry which is preliminary data.</text>
</comment>
<dbReference type="Pfam" id="PF00072">
    <property type="entry name" value="Response_reg"/>
    <property type="match status" value="1"/>
</dbReference>
<dbReference type="PROSITE" id="PS50921">
    <property type="entry name" value="ANTAR"/>
    <property type="match status" value="1"/>
</dbReference>
<evidence type="ECO:0000256" key="2">
    <source>
        <dbReference type="ARBA" id="ARBA00024867"/>
    </source>
</evidence>
<feature type="modified residue" description="4-aspartylphosphate" evidence="3">
    <location>
        <position position="55"/>
    </location>
</feature>
<comment type="function">
    <text evidence="2">May play the central regulatory role in sporulation. It may be an element of the effector pathway responsible for the activation of sporulation genes in response to nutritional stress. Spo0A may act in concert with spo0H (a sigma factor) to control the expression of some genes that are critical to the sporulation process.</text>
</comment>
<dbReference type="SMART" id="SM00448">
    <property type="entry name" value="REC"/>
    <property type="match status" value="1"/>
</dbReference>
<dbReference type="Gene3D" id="3.40.50.2300">
    <property type="match status" value="1"/>
</dbReference>
<dbReference type="InterPro" id="IPR005561">
    <property type="entry name" value="ANTAR"/>
</dbReference>
<dbReference type="SMART" id="SM01012">
    <property type="entry name" value="ANTAR"/>
    <property type="match status" value="1"/>
</dbReference>
<dbReference type="AlphaFoldDB" id="A0A5S4ZVF8"/>
<evidence type="ECO:0000313" key="7">
    <source>
        <dbReference type="Proteomes" id="UP000323166"/>
    </source>
</evidence>
<dbReference type="SUPFAM" id="SSF52172">
    <property type="entry name" value="CheY-like"/>
    <property type="match status" value="1"/>
</dbReference>
<evidence type="ECO:0000313" key="6">
    <source>
        <dbReference type="EMBL" id="TYO96201.1"/>
    </source>
</evidence>
<evidence type="ECO:0000259" key="5">
    <source>
        <dbReference type="PROSITE" id="PS50921"/>
    </source>
</evidence>
<protein>
    <recommendedName>
        <fullName evidence="1">Stage 0 sporulation protein A homolog</fullName>
    </recommendedName>
</protein>
<accession>A0A5S4ZVF8</accession>
<dbReference type="EMBL" id="VNHM01000005">
    <property type="protein sequence ID" value="TYO96201.1"/>
    <property type="molecule type" value="Genomic_DNA"/>
</dbReference>
<dbReference type="GO" id="GO:0003723">
    <property type="term" value="F:RNA binding"/>
    <property type="evidence" value="ECO:0007669"/>
    <property type="project" value="InterPro"/>
</dbReference>
<dbReference type="GO" id="GO:0000160">
    <property type="term" value="P:phosphorelay signal transduction system"/>
    <property type="evidence" value="ECO:0007669"/>
    <property type="project" value="InterPro"/>
</dbReference>
<dbReference type="Proteomes" id="UP000323166">
    <property type="component" value="Unassembled WGS sequence"/>
</dbReference>
<dbReference type="PANTHER" id="PTHR43367">
    <property type="match status" value="1"/>
</dbReference>
<evidence type="ECO:0000256" key="3">
    <source>
        <dbReference type="PROSITE-ProRule" id="PRU00169"/>
    </source>
</evidence>
<dbReference type="Pfam" id="PF03861">
    <property type="entry name" value="ANTAR"/>
    <property type="match status" value="1"/>
</dbReference>
<sequence>MGENRVILIDADSVWRKNVKAMLTKYGHWVVGEAGDGLSAIKLVRTREPDLLIIDAALPGGIDGLQVAKIVHEDKLAPVIATSTSGQQGVLEKAKEARVFALLIKPLEESSLLPAVELALSNYQEITALEKKIKDLQETLETRKILERAKGILMETQGLTEAEAFKRMQRQSMNKRVSIRLVAEAVIMAYSLNKQ</sequence>
<reference evidence="6 7" key="1">
    <citation type="submission" date="2019-07" db="EMBL/GenBank/DDBJ databases">
        <title>Genomic Encyclopedia of Type Strains, Phase I: the one thousand microbial genomes (KMG-I) project.</title>
        <authorList>
            <person name="Kyrpides N."/>
        </authorList>
    </citation>
    <scope>NUCLEOTIDE SEQUENCE [LARGE SCALE GENOMIC DNA]</scope>
    <source>
        <strain evidence="6 7">DSM 6562</strain>
    </source>
</reference>
<dbReference type="InterPro" id="IPR008327">
    <property type="entry name" value="Sig_transdc_resp-reg_antiterm"/>
</dbReference>
<keyword evidence="7" id="KW-1185">Reference proteome</keyword>
<dbReference type="RefSeq" id="WP_166511184.1">
    <property type="nucleotide sequence ID" value="NZ_VNHM01000005.1"/>
</dbReference>
<dbReference type="InterPro" id="IPR036388">
    <property type="entry name" value="WH-like_DNA-bd_sf"/>
</dbReference>
<gene>
    <name evidence="6" type="ORF">LX24_01152</name>
</gene>
<proteinExistence type="predicted"/>
<dbReference type="PROSITE" id="PS50110">
    <property type="entry name" value="RESPONSE_REGULATORY"/>
    <property type="match status" value="1"/>
</dbReference>
<evidence type="ECO:0000256" key="1">
    <source>
        <dbReference type="ARBA" id="ARBA00018672"/>
    </source>
</evidence>
<dbReference type="PIRSF" id="PIRSF036382">
    <property type="entry name" value="RR_antiterm"/>
    <property type="match status" value="1"/>
</dbReference>
<dbReference type="PANTHER" id="PTHR43367:SF1">
    <property type="entry name" value="TWO-COMPONENT RESPONSE REGULATOR-LIKE APRR6-RELATED"/>
    <property type="match status" value="1"/>
</dbReference>
<keyword evidence="3" id="KW-0597">Phosphoprotein</keyword>
<feature type="domain" description="ANTAR" evidence="5">
    <location>
        <begin position="126"/>
        <end position="187"/>
    </location>
</feature>
<name>A0A5S4ZVF8_9FIRM</name>
<dbReference type="InterPro" id="IPR011006">
    <property type="entry name" value="CheY-like_superfamily"/>
</dbReference>